<gene>
    <name evidence="4" type="ORF">SY83_04315</name>
</gene>
<dbReference type="CDD" id="cd05250">
    <property type="entry name" value="CC3_like_SDR_a"/>
    <property type="match status" value="1"/>
</dbReference>
<dbReference type="STRING" id="1178515.SY83_04315"/>
<dbReference type="InterPro" id="IPR001509">
    <property type="entry name" value="Epimerase_deHydtase"/>
</dbReference>
<dbReference type="Pfam" id="PF01370">
    <property type="entry name" value="Epimerase"/>
    <property type="match status" value="1"/>
</dbReference>
<dbReference type="EMBL" id="CP011388">
    <property type="protein sequence ID" value="ANE45651.1"/>
    <property type="molecule type" value="Genomic_DNA"/>
</dbReference>
<sequence>MAGKTALIAGASGLIGNELLHILLRDDTYARVVAVGRSKLAVEHPKLVQHQVDFDRLQDAESWLEADDVYCCLGTTIKKAGSQEAMRRIDVEYPLALAKLARIRGAQTLAVVSSIGADPAASSFYLRMKGELEEGLKALAYDALHIFQPSLLLGNRAEFRLGEKAAEILAKPLSAVLFGSMRKYRPIHARVVAAAMFRASQQPAQGAVTYTSDQIAQMGG</sequence>
<comment type="subcellular location">
    <subcellularLocation>
        <location evidence="1">Membrane</location>
    </subcellularLocation>
</comment>
<feature type="domain" description="NAD-dependent epimerase/dehydratase" evidence="3">
    <location>
        <begin position="6"/>
        <end position="114"/>
    </location>
</feature>
<dbReference type="PANTHER" id="PTHR14097">
    <property type="entry name" value="OXIDOREDUCTASE HTATIP2"/>
    <property type="match status" value="1"/>
</dbReference>
<dbReference type="SUPFAM" id="SSF51735">
    <property type="entry name" value="NAD(P)-binding Rossmann-fold domains"/>
    <property type="match status" value="1"/>
</dbReference>
<evidence type="ECO:0000256" key="1">
    <source>
        <dbReference type="ARBA" id="ARBA00004370"/>
    </source>
</evidence>
<reference evidence="4 5" key="1">
    <citation type="submission" date="2015-01" db="EMBL/GenBank/DDBJ databases">
        <title>Paenibacillus swuensis/DY6/whole genome sequencing.</title>
        <authorList>
            <person name="Kim M.K."/>
            <person name="Srinivasan S."/>
            <person name="Lee J.-J."/>
        </authorList>
    </citation>
    <scope>NUCLEOTIDE SEQUENCE [LARGE SCALE GENOMIC DNA]</scope>
    <source>
        <strain evidence="4 5">DY6</strain>
    </source>
</reference>
<evidence type="ECO:0000313" key="5">
    <source>
        <dbReference type="Proteomes" id="UP000076927"/>
    </source>
</evidence>
<dbReference type="Proteomes" id="UP000076927">
    <property type="component" value="Chromosome"/>
</dbReference>
<dbReference type="GO" id="GO:0016020">
    <property type="term" value="C:membrane"/>
    <property type="evidence" value="ECO:0007669"/>
    <property type="project" value="UniProtKB-SubCell"/>
</dbReference>
<dbReference type="Gene3D" id="3.40.50.720">
    <property type="entry name" value="NAD(P)-binding Rossmann-like Domain"/>
    <property type="match status" value="1"/>
</dbReference>
<name>A0A172TF31_9BACL</name>
<proteinExistence type="predicted"/>
<dbReference type="OrthoDB" id="9798632at2"/>
<accession>A0A172TF31</accession>
<evidence type="ECO:0000313" key="4">
    <source>
        <dbReference type="EMBL" id="ANE45651.1"/>
    </source>
</evidence>
<keyword evidence="2" id="KW-0472">Membrane</keyword>
<dbReference type="KEGG" id="pswu:SY83_04315"/>
<protein>
    <submittedName>
        <fullName evidence="4">Oxidoreductase</fullName>
    </submittedName>
</protein>
<keyword evidence="5" id="KW-1185">Reference proteome</keyword>
<dbReference type="InterPro" id="IPR036291">
    <property type="entry name" value="NAD(P)-bd_dom_sf"/>
</dbReference>
<evidence type="ECO:0000259" key="3">
    <source>
        <dbReference type="Pfam" id="PF01370"/>
    </source>
</evidence>
<dbReference type="PATRIC" id="fig|1178515.4.peg.864"/>
<organism evidence="4 5">
    <name type="scientific">Paenibacillus swuensis</name>
    <dbReference type="NCBI Taxonomy" id="1178515"/>
    <lineage>
        <taxon>Bacteria</taxon>
        <taxon>Bacillati</taxon>
        <taxon>Bacillota</taxon>
        <taxon>Bacilli</taxon>
        <taxon>Bacillales</taxon>
        <taxon>Paenibacillaceae</taxon>
        <taxon>Paenibacillus</taxon>
    </lineage>
</organism>
<dbReference type="PANTHER" id="PTHR14097:SF7">
    <property type="entry name" value="OXIDOREDUCTASE HTATIP2"/>
    <property type="match status" value="1"/>
</dbReference>
<dbReference type="RefSeq" id="WP_068604574.1">
    <property type="nucleotide sequence ID" value="NZ_CP011388.1"/>
</dbReference>
<dbReference type="AlphaFoldDB" id="A0A172TF31"/>
<evidence type="ECO:0000256" key="2">
    <source>
        <dbReference type="ARBA" id="ARBA00023136"/>
    </source>
</evidence>